<reference evidence="2 3" key="1">
    <citation type="submission" date="2021-03" db="EMBL/GenBank/DDBJ databases">
        <title>Whole genome shotgun sequence of Actinoplanes toevensis NBRC 105298.</title>
        <authorList>
            <person name="Komaki H."/>
            <person name="Tamura T."/>
        </authorList>
    </citation>
    <scope>NUCLEOTIDE SEQUENCE [LARGE SCALE GENOMIC DNA]</scope>
    <source>
        <strain evidence="2 3">NBRC 105298</strain>
    </source>
</reference>
<gene>
    <name evidence="2" type="ORF">Ato02nite_036600</name>
</gene>
<feature type="transmembrane region" description="Helical" evidence="1">
    <location>
        <begin position="15"/>
        <end position="37"/>
    </location>
</feature>
<keyword evidence="1" id="KW-0812">Transmembrane</keyword>
<accession>A0A919TAU6</accession>
<sequence length="67" mass="7126">MVPAVLQPLAENAQLTIVLVVCAPLTAIVIMFVVALIRAPREKCVEAIKAMAEVARALRSGKSKQSP</sequence>
<dbReference type="Proteomes" id="UP000677082">
    <property type="component" value="Unassembled WGS sequence"/>
</dbReference>
<keyword evidence="1" id="KW-1133">Transmembrane helix</keyword>
<comment type="caution">
    <text evidence="2">The sequence shown here is derived from an EMBL/GenBank/DDBJ whole genome shotgun (WGS) entry which is preliminary data.</text>
</comment>
<evidence type="ECO:0000256" key="1">
    <source>
        <dbReference type="SAM" id="Phobius"/>
    </source>
</evidence>
<protein>
    <submittedName>
        <fullName evidence="2">Uncharacterized protein</fullName>
    </submittedName>
</protein>
<dbReference type="AlphaFoldDB" id="A0A919TAU6"/>
<evidence type="ECO:0000313" key="3">
    <source>
        <dbReference type="Proteomes" id="UP000677082"/>
    </source>
</evidence>
<organism evidence="2 3">
    <name type="scientific">Paractinoplanes toevensis</name>
    <dbReference type="NCBI Taxonomy" id="571911"/>
    <lineage>
        <taxon>Bacteria</taxon>
        <taxon>Bacillati</taxon>
        <taxon>Actinomycetota</taxon>
        <taxon>Actinomycetes</taxon>
        <taxon>Micromonosporales</taxon>
        <taxon>Micromonosporaceae</taxon>
        <taxon>Paractinoplanes</taxon>
    </lineage>
</organism>
<dbReference type="EMBL" id="BOQN01000050">
    <property type="protein sequence ID" value="GIM91867.1"/>
    <property type="molecule type" value="Genomic_DNA"/>
</dbReference>
<evidence type="ECO:0000313" key="2">
    <source>
        <dbReference type="EMBL" id="GIM91867.1"/>
    </source>
</evidence>
<keyword evidence="3" id="KW-1185">Reference proteome</keyword>
<proteinExistence type="predicted"/>
<keyword evidence="1" id="KW-0472">Membrane</keyword>
<name>A0A919TAU6_9ACTN</name>